<dbReference type="PANTHER" id="PTHR10953">
    <property type="entry name" value="UBIQUITIN-ACTIVATING ENZYME E1"/>
    <property type="match status" value="1"/>
</dbReference>
<protein>
    <submittedName>
        <fullName evidence="2">Molybdopterin-synthase adenylyltransferase MoeB</fullName>
    </submittedName>
</protein>
<reference evidence="2 3" key="1">
    <citation type="submission" date="2021-10" db="EMBL/GenBank/DDBJ databases">
        <title>Draft genome of Aestuariibacter halophilus JC2043.</title>
        <authorList>
            <person name="Emsley S.A."/>
            <person name="Pfannmuller K.M."/>
            <person name="Ushijima B."/>
            <person name="Saw J.H."/>
            <person name="Videau P."/>
        </authorList>
    </citation>
    <scope>NUCLEOTIDE SEQUENCE [LARGE SCALE GENOMIC DNA]</scope>
    <source>
        <strain evidence="2 3">JC2043</strain>
    </source>
</reference>
<evidence type="ECO:0000313" key="3">
    <source>
        <dbReference type="Proteomes" id="UP001520878"/>
    </source>
</evidence>
<gene>
    <name evidence="2" type="primary">moeB</name>
    <name evidence="2" type="ORF">LJ739_10085</name>
</gene>
<dbReference type="InterPro" id="IPR035985">
    <property type="entry name" value="Ubiquitin-activating_enz"/>
</dbReference>
<dbReference type="RefSeq" id="WP_229160079.1">
    <property type="nucleotide sequence ID" value="NZ_JAJEWP010000002.1"/>
</dbReference>
<proteinExistence type="predicted"/>
<sequence>MSSTLTSSSAMRYNRHIVLPFVDLEGQETWLNARVLIIGLGGLGCASSQYLASSGIGHLTLMDDDRVEVHNLPRQVLFSDNDVGQHKVTVAARRLSALNPDTTVTCHTQRFDEASSAIRLQDVDLVLDCTDNLQTRQAINRSCYHNGVALISAAAIRAEGQLCVVSPSAGPCYQCLYSQPATEQESCVERGVMSPMIGAIGALQAQLALMVLLNGADAFTGRLHCLDGKNLQWRELAFAQQPDCPVCQTKEWANG</sequence>
<dbReference type="Gene3D" id="3.40.50.720">
    <property type="entry name" value="NAD(P)-binding Rossmann-like Domain"/>
    <property type="match status" value="1"/>
</dbReference>
<dbReference type="Pfam" id="PF00899">
    <property type="entry name" value="ThiF"/>
    <property type="match status" value="1"/>
</dbReference>
<dbReference type="InterPro" id="IPR000594">
    <property type="entry name" value="ThiF_NAD_FAD-bd"/>
</dbReference>
<organism evidence="2 3">
    <name type="scientific">Fluctibacter halophilus</name>
    <dbReference type="NCBI Taxonomy" id="226011"/>
    <lineage>
        <taxon>Bacteria</taxon>
        <taxon>Pseudomonadati</taxon>
        <taxon>Pseudomonadota</taxon>
        <taxon>Gammaproteobacteria</taxon>
        <taxon>Alteromonadales</taxon>
        <taxon>Alteromonadaceae</taxon>
        <taxon>Fluctibacter</taxon>
    </lineage>
</organism>
<dbReference type="InterPro" id="IPR045886">
    <property type="entry name" value="ThiF/MoeB/HesA"/>
</dbReference>
<accession>A0ABS8G9V8</accession>
<keyword evidence="3" id="KW-1185">Reference proteome</keyword>
<evidence type="ECO:0000313" key="2">
    <source>
        <dbReference type="EMBL" id="MCC2616590.1"/>
    </source>
</evidence>
<comment type="caution">
    <text evidence="2">The sequence shown here is derived from an EMBL/GenBank/DDBJ whole genome shotgun (WGS) entry which is preliminary data.</text>
</comment>
<dbReference type="NCBIfam" id="NF004281">
    <property type="entry name" value="PRK05690.1"/>
    <property type="match status" value="1"/>
</dbReference>
<dbReference type="SUPFAM" id="SSF69572">
    <property type="entry name" value="Activating enzymes of the ubiquitin-like proteins"/>
    <property type="match status" value="1"/>
</dbReference>
<feature type="domain" description="THIF-type NAD/FAD binding fold" evidence="1">
    <location>
        <begin position="13"/>
        <end position="246"/>
    </location>
</feature>
<dbReference type="GO" id="GO:0016779">
    <property type="term" value="F:nucleotidyltransferase activity"/>
    <property type="evidence" value="ECO:0007669"/>
    <property type="project" value="UniProtKB-KW"/>
</dbReference>
<dbReference type="CDD" id="cd00757">
    <property type="entry name" value="ThiF_MoeB_HesA_family"/>
    <property type="match status" value="1"/>
</dbReference>
<dbReference type="PANTHER" id="PTHR10953:SF240">
    <property type="entry name" value="SULFUR CARRIER PROTEIN THIS ADENYLYLTRANSFERASE"/>
    <property type="match status" value="1"/>
</dbReference>
<keyword evidence="2" id="KW-0808">Transferase</keyword>
<dbReference type="Proteomes" id="UP001520878">
    <property type="component" value="Unassembled WGS sequence"/>
</dbReference>
<evidence type="ECO:0000259" key="1">
    <source>
        <dbReference type="Pfam" id="PF00899"/>
    </source>
</evidence>
<name>A0ABS8G9V8_9ALTE</name>
<dbReference type="EMBL" id="JAJEWP010000002">
    <property type="protein sequence ID" value="MCC2616590.1"/>
    <property type="molecule type" value="Genomic_DNA"/>
</dbReference>
<keyword evidence="2" id="KW-0548">Nucleotidyltransferase</keyword>